<dbReference type="AlphaFoldDB" id="A0A7G9W6P5"/>
<dbReference type="Gene3D" id="3.20.20.140">
    <property type="entry name" value="Metal-dependent hydrolases"/>
    <property type="match status" value="1"/>
</dbReference>
<proteinExistence type="predicted"/>
<accession>A0A7G9W6P5</accession>
<keyword evidence="2" id="KW-1185">Reference proteome</keyword>
<dbReference type="Gene3D" id="3.40.50.300">
    <property type="entry name" value="P-loop containing nucleotide triphosphate hydrolases"/>
    <property type="match status" value="1"/>
</dbReference>
<dbReference type="KEGG" id="acae:HYG86_06000"/>
<dbReference type="EMBL" id="CP058559">
    <property type="protein sequence ID" value="QNO14357.1"/>
    <property type="molecule type" value="Genomic_DNA"/>
</dbReference>
<evidence type="ECO:0000313" key="2">
    <source>
        <dbReference type="Proteomes" id="UP000516160"/>
    </source>
</evidence>
<gene>
    <name evidence="1" type="ORF">HYG86_06000</name>
</gene>
<reference evidence="1 2" key="1">
    <citation type="submission" date="2020-07" db="EMBL/GenBank/DDBJ databases">
        <title>Alkalicella. sp. LB2 genome.</title>
        <authorList>
            <person name="Postec A."/>
            <person name="Quemeneur M."/>
        </authorList>
    </citation>
    <scope>NUCLEOTIDE SEQUENCE [LARGE SCALE GENOMIC DNA]</scope>
    <source>
        <strain evidence="1 2">LB2</strain>
    </source>
</reference>
<protein>
    <submittedName>
        <fullName evidence="1">Uncharacterized protein</fullName>
    </submittedName>
</protein>
<evidence type="ECO:0000313" key="1">
    <source>
        <dbReference type="EMBL" id="QNO14357.1"/>
    </source>
</evidence>
<dbReference type="RefSeq" id="WP_213168012.1">
    <property type="nucleotide sequence ID" value="NZ_CP058559.1"/>
</dbReference>
<dbReference type="Proteomes" id="UP000516160">
    <property type="component" value="Chromosome"/>
</dbReference>
<dbReference type="InterPro" id="IPR027417">
    <property type="entry name" value="P-loop_NTPase"/>
</dbReference>
<dbReference type="InterPro" id="IPR016195">
    <property type="entry name" value="Pol/histidinol_Pase-like"/>
</dbReference>
<name>A0A7G9W6P5_ALKCA</name>
<organism evidence="1 2">
    <name type="scientific">Alkalicella caledoniensis</name>
    <dbReference type="NCBI Taxonomy" id="2731377"/>
    <lineage>
        <taxon>Bacteria</taxon>
        <taxon>Bacillati</taxon>
        <taxon>Bacillota</taxon>
        <taxon>Clostridia</taxon>
        <taxon>Eubacteriales</taxon>
        <taxon>Proteinivoracaceae</taxon>
        <taxon>Alkalicella</taxon>
    </lineage>
</organism>
<dbReference type="SUPFAM" id="SSF89550">
    <property type="entry name" value="PHP domain-like"/>
    <property type="match status" value="1"/>
</dbReference>
<dbReference type="SUPFAM" id="SSF52540">
    <property type="entry name" value="P-loop containing nucleoside triphosphate hydrolases"/>
    <property type="match status" value="1"/>
</dbReference>
<sequence>MKIDVHAHTLKTKSGDSPKRNVDPDSFAEIIKATDVKILAITNHNYFDLEQFEQIVEKTTGICQIWPGVELDVVEEDRRGHILIIVNPENAGVLYERMTSLIEGTKFDKFTITIEDTVKHFDSLDSVFIPHYLTKKPCLIDDDINKMESLISNKNRLIKEATNSISAGIYVSHGHKSIYGSDVHDWSLYTEEAEKLPELRLPVESFNQFCLLLDKNAPSINTLLDLKSKDTIKLEPFGPTESITLDIYNDINILFGSKGTGKTEILRSISDYYNSKGLKTSVFESSRDNLGTMYDIKGNDLNLTLESMNIESCSDEINILKNASEENITSLTNYLRFFSSRINNQRANSIKIKDYPISDLTTISRKFDEVIDTHDKISGLLEYAIDNRILEEILKSELYEELKLILEKVFGAIKSERESRFVNMMSTELYNNLISVFNTEIAKKTGRPAKPTTTGFSKYAGNRVNLEHSVKKIRKSMNKEINSISEYVGDLGVKGDLYCKTDIFTQDGTISNGNYNTLKGTKKTPQKEFANIITKIEERLYSSDLFVELSEFNDINGIEEIVDIDDLLLFHRYFAIDNNLYSPSNGEASMLLLHKELSEDKEIYLLDEPEKSLGNDYINDIIVPLIQERAKLGKKVVIATHDANIAVRTLPYCSVYRKHEITNYSTFIGNPFSDNLIEVNKPDNILNWKEVSMKTLEGGKEAFGERGKIYGN</sequence>